<evidence type="ECO:0000259" key="2">
    <source>
        <dbReference type="Pfam" id="PF22936"/>
    </source>
</evidence>
<proteinExistence type="predicted"/>
<keyword evidence="4" id="KW-1185">Reference proteome</keyword>
<dbReference type="EMBL" id="PGOL01000684">
    <property type="protein sequence ID" value="PKI66163.1"/>
    <property type="molecule type" value="Genomic_DNA"/>
</dbReference>
<evidence type="ECO:0000313" key="4">
    <source>
        <dbReference type="Proteomes" id="UP000233551"/>
    </source>
</evidence>
<feature type="region of interest" description="Disordered" evidence="1">
    <location>
        <begin position="239"/>
        <end position="334"/>
    </location>
</feature>
<evidence type="ECO:0000313" key="3">
    <source>
        <dbReference type="EMBL" id="PKI66163.1"/>
    </source>
</evidence>
<feature type="domain" description="Retrovirus-related Pol polyprotein from transposon TNT 1-94-like beta-barrel" evidence="2">
    <location>
        <begin position="100"/>
        <end position="170"/>
    </location>
</feature>
<comment type="caution">
    <text evidence="3">The sequence shown here is derived from an EMBL/GenBank/DDBJ whole genome shotgun (WGS) entry which is preliminary data.</text>
</comment>
<feature type="compositionally biased region" description="Polar residues" evidence="1">
    <location>
        <begin position="1"/>
        <end position="22"/>
    </location>
</feature>
<evidence type="ECO:0000256" key="1">
    <source>
        <dbReference type="SAM" id="MobiDB-lite"/>
    </source>
</evidence>
<dbReference type="InterPro" id="IPR054722">
    <property type="entry name" value="PolX-like_BBD"/>
</dbReference>
<sequence length="334" mass="36074">MDGQRNSGGWDSQYKAGSSKGSRVSYGKKQHSSYGKKSTVNFSQPNAVQAVNQQTANQSFSTLPFSEGQIQRLLSLIGPDEEGENKIDNRFDFVSCNETWIIDIGASKHMTCCSRFLFNPSSLRGDSTVLIPNEKSVQATHAGSVHLGGNFTLSNVLLVPEFNCNLISVAGPSEEMNCHIIFSSDLCLIQDRVSKKMIGVGIGGQQDGTPLFIQDPVLHEEEQEKLGWVNGEAHNSVHGVGMEKSSESPIRPDDGPMDHIFPGRASPSKTSPGCASFRIRSDGPSMGSDPRSPITPAYVQNSPVRNSCSLGFTEEPDLSPTTPLEPTPEDISSL</sequence>
<accession>A0A2I0KDD7</accession>
<protein>
    <recommendedName>
        <fullName evidence="2">Retrovirus-related Pol polyprotein from transposon TNT 1-94-like beta-barrel domain-containing protein</fullName>
    </recommendedName>
</protein>
<name>A0A2I0KDD7_PUNGR</name>
<dbReference type="Proteomes" id="UP000233551">
    <property type="component" value="Unassembled WGS sequence"/>
</dbReference>
<dbReference type="STRING" id="22663.A0A2I0KDD7"/>
<gene>
    <name evidence="3" type="ORF">CRG98_013416</name>
</gene>
<feature type="region of interest" description="Disordered" evidence="1">
    <location>
        <begin position="1"/>
        <end position="40"/>
    </location>
</feature>
<organism evidence="3 4">
    <name type="scientific">Punica granatum</name>
    <name type="common">Pomegranate</name>
    <dbReference type="NCBI Taxonomy" id="22663"/>
    <lineage>
        <taxon>Eukaryota</taxon>
        <taxon>Viridiplantae</taxon>
        <taxon>Streptophyta</taxon>
        <taxon>Embryophyta</taxon>
        <taxon>Tracheophyta</taxon>
        <taxon>Spermatophyta</taxon>
        <taxon>Magnoliopsida</taxon>
        <taxon>eudicotyledons</taxon>
        <taxon>Gunneridae</taxon>
        <taxon>Pentapetalae</taxon>
        <taxon>rosids</taxon>
        <taxon>malvids</taxon>
        <taxon>Myrtales</taxon>
        <taxon>Lythraceae</taxon>
        <taxon>Punica</taxon>
    </lineage>
</organism>
<dbReference type="AlphaFoldDB" id="A0A2I0KDD7"/>
<feature type="compositionally biased region" description="Polar residues" evidence="1">
    <location>
        <begin position="298"/>
        <end position="310"/>
    </location>
</feature>
<reference evidence="3 4" key="1">
    <citation type="submission" date="2017-11" db="EMBL/GenBank/DDBJ databases">
        <title>De-novo sequencing of pomegranate (Punica granatum L.) genome.</title>
        <authorList>
            <person name="Akparov Z."/>
            <person name="Amiraslanov A."/>
            <person name="Hajiyeva S."/>
            <person name="Abbasov M."/>
            <person name="Kaur K."/>
            <person name="Hamwieh A."/>
            <person name="Solovyev V."/>
            <person name="Salamov A."/>
            <person name="Braich B."/>
            <person name="Kosarev P."/>
            <person name="Mahmoud A."/>
            <person name="Hajiyev E."/>
            <person name="Babayeva S."/>
            <person name="Izzatullayeva V."/>
            <person name="Mammadov A."/>
            <person name="Mammadov A."/>
            <person name="Sharifova S."/>
            <person name="Ojaghi J."/>
            <person name="Eynullazada K."/>
            <person name="Bayramov B."/>
            <person name="Abdulazimova A."/>
            <person name="Shahmuradov I."/>
        </authorList>
    </citation>
    <scope>NUCLEOTIDE SEQUENCE [LARGE SCALE GENOMIC DNA]</scope>
    <source>
        <strain evidence="4">cv. AG2017</strain>
        <tissue evidence="3">Leaf</tissue>
    </source>
</reference>
<dbReference type="Pfam" id="PF22936">
    <property type="entry name" value="Pol_BBD"/>
    <property type="match status" value="1"/>
</dbReference>
<feature type="compositionally biased region" description="Basic and acidic residues" evidence="1">
    <location>
        <begin position="244"/>
        <end position="257"/>
    </location>
</feature>